<sequence length="152" mass="18109">MIKRPQKYVPNLQKMQAVCARNYALLLRLLPMEYAQDASWDIKCDKHLEFQLKVIERSRYTDTLSIIQLTSHLPKFMVSEFEVRVYHDAQMAEVIGFQKHKRLRQNYPYPNAKLHHKDEKYQVNSLLKDWLNLVFTKQNELTNKDALMTPSV</sequence>
<name>A0A2S7UWR3_9GAMM</name>
<dbReference type="Pfam" id="PF06853">
    <property type="entry name" value="DUF1249"/>
    <property type="match status" value="1"/>
</dbReference>
<reference evidence="1 2" key="1">
    <citation type="submission" date="2016-12" db="EMBL/GenBank/DDBJ databases">
        <title>Diversity of luminous bacteria.</title>
        <authorList>
            <person name="Yoshizawa S."/>
            <person name="Kogure K."/>
        </authorList>
    </citation>
    <scope>NUCLEOTIDE SEQUENCE [LARGE SCALE GENOMIC DNA]</scope>
    <source>
        <strain evidence="1 2">SA4-48</strain>
    </source>
</reference>
<dbReference type="OrthoDB" id="9793663at2"/>
<accession>A0A2S7UWR3</accession>
<keyword evidence="2" id="KW-1185">Reference proteome</keyword>
<protein>
    <recommendedName>
        <fullName evidence="3">Dehydrogenase</fullName>
    </recommendedName>
</protein>
<evidence type="ECO:0008006" key="3">
    <source>
        <dbReference type="Google" id="ProtNLM"/>
    </source>
</evidence>
<comment type="caution">
    <text evidence="1">The sequence shown here is derived from an EMBL/GenBank/DDBJ whole genome shotgun (WGS) entry which is preliminary data.</text>
</comment>
<dbReference type="RefSeq" id="WP_105052202.1">
    <property type="nucleotide sequence ID" value="NZ_BMYG01000002.1"/>
</dbReference>
<proteinExistence type="predicted"/>
<dbReference type="EMBL" id="MSCH01000003">
    <property type="protein sequence ID" value="PQJ53710.1"/>
    <property type="molecule type" value="Genomic_DNA"/>
</dbReference>
<evidence type="ECO:0000313" key="2">
    <source>
        <dbReference type="Proteomes" id="UP000239007"/>
    </source>
</evidence>
<dbReference type="Proteomes" id="UP000239007">
    <property type="component" value="Unassembled WGS sequence"/>
</dbReference>
<gene>
    <name evidence="1" type="ORF">BTO11_08540</name>
</gene>
<dbReference type="AlphaFoldDB" id="A0A2S7UWR3"/>
<organism evidence="1 2">
    <name type="scientific">Psychrosphaera saromensis</name>
    <dbReference type="NCBI Taxonomy" id="716813"/>
    <lineage>
        <taxon>Bacteria</taxon>
        <taxon>Pseudomonadati</taxon>
        <taxon>Pseudomonadota</taxon>
        <taxon>Gammaproteobacteria</taxon>
        <taxon>Alteromonadales</taxon>
        <taxon>Pseudoalteromonadaceae</taxon>
        <taxon>Psychrosphaera</taxon>
    </lineage>
</organism>
<dbReference type="PANTHER" id="PTHR38774:SF1">
    <property type="entry name" value="CYTOPLASMIC PROTEIN"/>
    <property type="match status" value="1"/>
</dbReference>
<dbReference type="PANTHER" id="PTHR38774">
    <property type="entry name" value="CYTOPLASMIC PROTEIN-RELATED"/>
    <property type="match status" value="1"/>
</dbReference>
<evidence type="ECO:0000313" key="1">
    <source>
        <dbReference type="EMBL" id="PQJ53710.1"/>
    </source>
</evidence>
<dbReference type="InterPro" id="IPR009659">
    <property type="entry name" value="DUF1249"/>
</dbReference>